<evidence type="ECO:0000313" key="1">
    <source>
        <dbReference type="EMBL" id="TWU17076.1"/>
    </source>
</evidence>
<dbReference type="PROSITE" id="PS51257">
    <property type="entry name" value="PROKAR_LIPOPROTEIN"/>
    <property type="match status" value="1"/>
</dbReference>
<dbReference type="RefSeq" id="WP_302119715.1">
    <property type="nucleotide sequence ID" value="NZ_SJPU01000002.1"/>
</dbReference>
<proteinExistence type="predicted"/>
<dbReference type="AlphaFoldDB" id="A0A5C6C0N4"/>
<gene>
    <name evidence="1" type="ORF">Poly21_42860</name>
</gene>
<dbReference type="Proteomes" id="UP000319908">
    <property type="component" value="Unassembled WGS sequence"/>
</dbReference>
<evidence type="ECO:0000313" key="2">
    <source>
        <dbReference type="Proteomes" id="UP000319908"/>
    </source>
</evidence>
<accession>A0A5C6C0N4</accession>
<dbReference type="EMBL" id="SJPU01000002">
    <property type="protein sequence ID" value="TWU17076.1"/>
    <property type="molecule type" value="Genomic_DNA"/>
</dbReference>
<protein>
    <submittedName>
        <fullName evidence="1">Uncharacterized protein</fullName>
    </submittedName>
</protein>
<keyword evidence="2" id="KW-1185">Reference proteome</keyword>
<reference evidence="1 2" key="1">
    <citation type="journal article" date="2020" name="Antonie Van Leeuwenhoek">
        <title>Rhodopirellula heiligendammensis sp. nov., Rhodopirellula pilleata sp. nov., and Rhodopirellula solitaria sp. nov. isolated from natural or artificial marine surfaces in Northern Germany and California, USA, and emended description of the genus Rhodopirellula.</title>
        <authorList>
            <person name="Kallscheuer N."/>
            <person name="Wiegand S."/>
            <person name="Jogler M."/>
            <person name="Boedeker C."/>
            <person name="Peeters S.H."/>
            <person name="Rast P."/>
            <person name="Heuer A."/>
            <person name="Jetten M.S.M."/>
            <person name="Rohde M."/>
            <person name="Jogler C."/>
        </authorList>
    </citation>
    <scope>NUCLEOTIDE SEQUENCE [LARGE SCALE GENOMIC DNA]</scope>
    <source>
        <strain evidence="1 2">Poly21</strain>
    </source>
</reference>
<organism evidence="1 2">
    <name type="scientific">Allorhodopirellula heiligendammensis</name>
    <dbReference type="NCBI Taxonomy" id="2714739"/>
    <lineage>
        <taxon>Bacteria</taxon>
        <taxon>Pseudomonadati</taxon>
        <taxon>Planctomycetota</taxon>
        <taxon>Planctomycetia</taxon>
        <taxon>Pirellulales</taxon>
        <taxon>Pirellulaceae</taxon>
        <taxon>Allorhodopirellula</taxon>
    </lineage>
</organism>
<sequence length="159" mass="17454">MKFSNLAIWRSSKQVAAAIAWTSTTLALIFVVGCTPDTASKTSLFEHDHEVAEHWPDDLADVAVKLRERIGGNVSSERTRLEVKELVSWTAEVAADTNLAEADWLPLYHASESLAANLRAAHGELTDENCEQIESLCELVDQAVGKTPERLPNVMKGQP</sequence>
<comment type="caution">
    <text evidence="1">The sequence shown here is derived from an EMBL/GenBank/DDBJ whole genome shotgun (WGS) entry which is preliminary data.</text>
</comment>
<name>A0A5C6C0N4_9BACT</name>